<dbReference type="Proteomes" id="UP000309340">
    <property type="component" value="Unassembled WGS sequence"/>
</dbReference>
<proteinExistence type="predicted"/>
<dbReference type="OrthoDB" id="3923491at2759"/>
<dbReference type="AlphaFoldDB" id="A0A4U0Y320"/>
<gene>
    <name evidence="1" type="ORF">B0A55_00124</name>
</gene>
<organism evidence="1 2">
    <name type="scientific">Friedmanniomyces simplex</name>
    <dbReference type="NCBI Taxonomy" id="329884"/>
    <lineage>
        <taxon>Eukaryota</taxon>
        <taxon>Fungi</taxon>
        <taxon>Dikarya</taxon>
        <taxon>Ascomycota</taxon>
        <taxon>Pezizomycotina</taxon>
        <taxon>Dothideomycetes</taxon>
        <taxon>Dothideomycetidae</taxon>
        <taxon>Mycosphaerellales</taxon>
        <taxon>Teratosphaeriaceae</taxon>
        <taxon>Friedmanniomyces</taxon>
    </lineage>
</organism>
<keyword evidence="2" id="KW-1185">Reference proteome</keyword>
<name>A0A4U0Y320_9PEZI</name>
<comment type="caution">
    <text evidence="1">The sequence shown here is derived from an EMBL/GenBank/DDBJ whole genome shotgun (WGS) entry which is preliminary data.</text>
</comment>
<reference evidence="1 2" key="1">
    <citation type="submission" date="2017-03" db="EMBL/GenBank/DDBJ databases">
        <title>Genomes of endolithic fungi from Antarctica.</title>
        <authorList>
            <person name="Coleine C."/>
            <person name="Masonjones S."/>
            <person name="Stajich J.E."/>
        </authorList>
    </citation>
    <scope>NUCLEOTIDE SEQUENCE [LARGE SCALE GENOMIC DNA]</scope>
    <source>
        <strain evidence="1 2">CCFEE 5184</strain>
    </source>
</reference>
<evidence type="ECO:0000313" key="1">
    <source>
        <dbReference type="EMBL" id="TKA83877.1"/>
    </source>
</evidence>
<protein>
    <submittedName>
        <fullName evidence="1">Uncharacterized protein</fullName>
    </submittedName>
</protein>
<sequence>MVPQFVRRRYSTMFNEHPPFAYENTDDRQDPSLQSYCSRTPPPGCNYRENPFQGYTPHAIPPPAVALDHDQVVLERIMPQDVVPALYSSPRLSPRKATEPMHQQDQEAFELMEFPSLPELVDGTDCDSPTTPTIPGGDEETPTEKGIRAYNFLRCPQCDGILKWMFVKQSKEGLHQIHGCAPACACAAGSKAQHPEQEGPVQVSRGAW</sequence>
<accession>A0A4U0Y320</accession>
<evidence type="ECO:0000313" key="2">
    <source>
        <dbReference type="Proteomes" id="UP000309340"/>
    </source>
</evidence>
<dbReference type="EMBL" id="NAJQ01000002">
    <property type="protein sequence ID" value="TKA83877.1"/>
    <property type="molecule type" value="Genomic_DNA"/>
</dbReference>